<accession>A0A0C7P0T0</accession>
<dbReference type="InterPro" id="IPR011004">
    <property type="entry name" value="Trimer_LpxA-like_sf"/>
</dbReference>
<feature type="binding site" evidence="9">
    <location>
        <position position="162"/>
    </location>
    <ligand>
        <name>alpha-D-glucose 1-phosphate</name>
        <dbReference type="ChEBI" id="CHEBI:58601"/>
    </ligand>
</feature>
<feature type="domain" description="Glucose-1-phosphate adenylyltransferase/Bifunctional protein GlmU-like C-terminal hexapeptide" evidence="12">
    <location>
        <begin position="286"/>
        <end position="364"/>
    </location>
</feature>
<dbReference type="PROSITE" id="PS00808">
    <property type="entry name" value="ADP_GLC_PYROPHOSPH_1"/>
    <property type="match status" value="1"/>
</dbReference>
<evidence type="ECO:0000313" key="14">
    <source>
        <dbReference type="Proteomes" id="UP000032809"/>
    </source>
</evidence>
<evidence type="ECO:0000256" key="9">
    <source>
        <dbReference type="HAMAP-Rule" id="MF_00624"/>
    </source>
</evidence>
<dbReference type="PANTHER" id="PTHR43523">
    <property type="entry name" value="GLUCOSE-1-PHOSPHATE ADENYLYLTRANSFERASE-RELATED"/>
    <property type="match status" value="1"/>
</dbReference>
<dbReference type="Proteomes" id="UP000032809">
    <property type="component" value="Chromosome I"/>
</dbReference>
<dbReference type="GO" id="GO:0008878">
    <property type="term" value="F:glucose-1-phosphate adenylyltransferase activity"/>
    <property type="evidence" value="ECO:0007669"/>
    <property type="project" value="UniProtKB-UniRule"/>
</dbReference>
<dbReference type="Gene3D" id="3.90.550.10">
    <property type="entry name" value="Spore Coat Polysaccharide Biosynthesis Protein SpsA, Chain A"/>
    <property type="match status" value="1"/>
</dbReference>
<keyword evidence="5 9" id="KW-0547">Nucleotide-binding</keyword>
<dbReference type="RefSeq" id="WP_045087222.1">
    <property type="nucleotide sequence ID" value="NZ_LN824141.1"/>
</dbReference>
<comment type="catalytic activity">
    <reaction evidence="9">
        <text>alpha-D-glucose 1-phosphate + ATP + H(+) = ADP-alpha-D-glucose + diphosphate</text>
        <dbReference type="Rhea" id="RHEA:12120"/>
        <dbReference type="ChEBI" id="CHEBI:15378"/>
        <dbReference type="ChEBI" id="CHEBI:30616"/>
        <dbReference type="ChEBI" id="CHEBI:33019"/>
        <dbReference type="ChEBI" id="CHEBI:57498"/>
        <dbReference type="ChEBI" id="CHEBI:58601"/>
        <dbReference type="EC" id="2.7.7.27"/>
    </reaction>
</comment>
<keyword evidence="14" id="KW-1185">Reference proteome</keyword>
<evidence type="ECO:0000256" key="10">
    <source>
        <dbReference type="RuleBase" id="RU003742"/>
    </source>
</evidence>
<evidence type="ECO:0000256" key="5">
    <source>
        <dbReference type="ARBA" id="ARBA00022741"/>
    </source>
</evidence>
<dbReference type="Pfam" id="PF00483">
    <property type="entry name" value="NTP_transferase"/>
    <property type="match status" value="1"/>
</dbReference>
<feature type="site" description="Could play a key role in the communication between the regulatory and the substrate sites" evidence="9">
    <location>
        <position position="57"/>
    </location>
</feature>
<dbReference type="HOGENOM" id="CLU_029499_14_1_0"/>
<gene>
    <name evidence="9 13" type="primary">glgC</name>
    <name evidence="13" type="ORF">DTL3_0298</name>
</gene>
<evidence type="ECO:0000256" key="4">
    <source>
        <dbReference type="ARBA" id="ARBA00022695"/>
    </source>
</evidence>
<dbReference type="KEGG" id="dtn:DTL3_0298"/>
<dbReference type="InterPro" id="IPR056818">
    <property type="entry name" value="GlmU/GlgC-like_hexapep"/>
</dbReference>
<dbReference type="STRING" id="1006576.DTL3_0298"/>
<keyword evidence="8 9" id="KW-0119">Carbohydrate metabolism</keyword>
<dbReference type="PATRIC" id="fig|1006576.9.peg.295"/>
<evidence type="ECO:0000256" key="6">
    <source>
        <dbReference type="ARBA" id="ARBA00022840"/>
    </source>
</evidence>
<dbReference type="EC" id="2.7.7.27" evidence="9"/>
<dbReference type="GO" id="GO:0005524">
    <property type="term" value="F:ATP binding"/>
    <property type="evidence" value="ECO:0007669"/>
    <property type="project" value="UniProtKB-KW"/>
</dbReference>
<dbReference type="EMBL" id="LN824141">
    <property type="protein sequence ID" value="CEP77629.1"/>
    <property type="molecule type" value="Genomic_DNA"/>
</dbReference>
<dbReference type="InterPro" id="IPR005836">
    <property type="entry name" value="ADP_Glu_pyroP_CS"/>
</dbReference>
<proteinExistence type="inferred from homology"/>
<dbReference type="CDD" id="cd02508">
    <property type="entry name" value="ADP_Glucose_PP"/>
    <property type="match status" value="1"/>
</dbReference>
<dbReference type="OrthoDB" id="9801810at2"/>
<organism evidence="13 14">
    <name type="scientific">Defluviitoga tunisiensis</name>
    <dbReference type="NCBI Taxonomy" id="1006576"/>
    <lineage>
        <taxon>Bacteria</taxon>
        <taxon>Thermotogati</taxon>
        <taxon>Thermotogota</taxon>
        <taxon>Thermotogae</taxon>
        <taxon>Petrotogales</taxon>
        <taxon>Petrotogaceae</taxon>
        <taxon>Defluviitoga</taxon>
    </lineage>
</organism>
<dbReference type="Gene3D" id="2.160.10.10">
    <property type="entry name" value="Hexapeptide repeat proteins"/>
    <property type="match status" value="1"/>
</dbReference>
<comment type="similarity">
    <text evidence="1 9">Belongs to the bacterial/plant glucose-1-phosphate adenylyltransferase family.</text>
</comment>
<keyword evidence="2 9" id="KW-0321">Glycogen metabolism</keyword>
<keyword evidence="4 9" id="KW-0548">Nucleotidyltransferase</keyword>
<dbReference type="NCBIfam" id="TIGR02091">
    <property type="entry name" value="glgC"/>
    <property type="match status" value="1"/>
</dbReference>
<evidence type="ECO:0000256" key="7">
    <source>
        <dbReference type="ARBA" id="ARBA00023056"/>
    </source>
</evidence>
<name>A0A0C7P0T0_DEFTU</name>
<evidence type="ECO:0000256" key="8">
    <source>
        <dbReference type="ARBA" id="ARBA00023277"/>
    </source>
</evidence>
<dbReference type="SUPFAM" id="SSF51161">
    <property type="entry name" value="Trimeric LpxA-like enzymes"/>
    <property type="match status" value="1"/>
</dbReference>
<feature type="binding site" evidence="9">
    <location>
        <position position="188"/>
    </location>
    <ligand>
        <name>alpha-D-glucose 1-phosphate</name>
        <dbReference type="ChEBI" id="CHEBI:58601"/>
    </ligand>
</feature>
<feature type="binding site" evidence="9">
    <location>
        <position position="97"/>
    </location>
    <ligand>
        <name>alpha-D-glucose 1-phosphate</name>
        <dbReference type="ChEBI" id="CHEBI:58601"/>
    </ligand>
</feature>
<evidence type="ECO:0000259" key="11">
    <source>
        <dbReference type="Pfam" id="PF00483"/>
    </source>
</evidence>
<dbReference type="NCBIfam" id="NF003670">
    <property type="entry name" value="PRK05293.1"/>
    <property type="match status" value="1"/>
</dbReference>
<dbReference type="PANTHER" id="PTHR43523:SF2">
    <property type="entry name" value="GLUCOSE-1-PHOSPHATE ADENYLYLTRANSFERASE"/>
    <property type="match status" value="1"/>
</dbReference>
<keyword evidence="6 9" id="KW-0067">ATP-binding</keyword>
<dbReference type="AlphaFoldDB" id="A0A0C7P0T0"/>
<protein>
    <recommendedName>
        <fullName evidence="9">Glucose-1-phosphate adenylyltransferase</fullName>
        <ecNumber evidence="9">2.7.7.27</ecNumber>
    </recommendedName>
    <alternativeName>
        <fullName evidence="9">ADP-glucose pyrophosphorylase</fullName>
        <shortName evidence="9">ADPGlc PPase</shortName>
    </alternativeName>
    <alternativeName>
        <fullName evidence="9">ADP-glucose synthase</fullName>
    </alternativeName>
</protein>
<dbReference type="InterPro" id="IPR011831">
    <property type="entry name" value="ADP-Glc_PPase"/>
</dbReference>
<dbReference type="InterPro" id="IPR005835">
    <property type="entry name" value="NTP_transferase_dom"/>
</dbReference>
<evidence type="ECO:0000256" key="1">
    <source>
        <dbReference type="ARBA" id="ARBA00010443"/>
    </source>
</evidence>
<dbReference type="PROSITE" id="PS00809">
    <property type="entry name" value="ADP_GLC_PYROPHOSPH_2"/>
    <property type="match status" value="1"/>
</dbReference>
<dbReference type="UniPathway" id="UPA00164"/>
<dbReference type="InterPro" id="IPR023049">
    <property type="entry name" value="GlgC_bac"/>
</dbReference>
<comment type="subunit">
    <text evidence="9">Homotetramer.</text>
</comment>
<feature type="binding site" evidence="9">
    <location>
        <begin position="177"/>
        <end position="178"/>
    </location>
    <ligand>
        <name>alpha-D-glucose 1-phosphate</name>
        <dbReference type="ChEBI" id="CHEBI:58601"/>
    </ligand>
</feature>
<evidence type="ECO:0000313" key="13">
    <source>
        <dbReference type="EMBL" id="CEP77629.1"/>
    </source>
</evidence>
<reference evidence="14" key="1">
    <citation type="submission" date="2014-11" db="EMBL/GenBank/DDBJ databases">
        <authorList>
            <person name="Wibberg D."/>
        </authorList>
    </citation>
    <scope>NUCLEOTIDE SEQUENCE [LARGE SCALE GENOMIC DNA]</scope>
    <source>
        <strain evidence="14">L3</strain>
    </source>
</reference>
<keyword evidence="7 9" id="KW-0320">Glycogen biosynthesis</keyword>
<dbReference type="GO" id="GO:0005978">
    <property type="term" value="P:glycogen biosynthetic process"/>
    <property type="evidence" value="ECO:0007669"/>
    <property type="project" value="UniProtKB-UniRule"/>
</dbReference>
<evidence type="ECO:0000256" key="2">
    <source>
        <dbReference type="ARBA" id="ARBA00022600"/>
    </source>
</evidence>
<sequence>MKVIGIILAGGQGTRLGVLTNTLAKPAVPFGGKYRMIDFTLSNCVNSGINTVGVATQYMPHRLVEHLGIGKPWDLDIKGGGLHVLPPYLSRSGTSWYRGTADAIYQNLEFLDRYKPDFVVVLSGDHIYKMDYNNMIDYHIEKNADCTIACMEVPVSEAQRFGIMVTDPFNKIVEFQEKPKNPKGTLASLGIYVFTWSFLKDSLIEDSKDPNSEHDFGKNIIPKSLAKKSKLYAFGFEGYWRDVGTIQSYLDSNLELLAPLPLLDLHDESWKVYTQSEELPPAFIANNSEVIKSITSEGSEIYGTVENSVLFQGVTVAEGAVVKNSVLMNHVFVDKNSYIEQSIIAEKAYIGKSVKIGVGKFAESKIDKKIYDSEISVIGFHSKITDGIEIGKNCVIDNYVDLSEYNIKQIKSGEGIIKQ</sequence>
<comment type="pathway">
    <text evidence="9 10">Glycan biosynthesis; glycogen biosynthesis.</text>
</comment>
<dbReference type="SUPFAM" id="SSF53448">
    <property type="entry name" value="Nucleotide-diphospho-sugar transferases"/>
    <property type="match status" value="1"/>
</dbReference>
<evidence type="ECO:0000256" key="3">
    <source>
        <dbReference type="ARBA" id="ARBA00022679"/>
    </source>
</evidence>
<feature type="site" description="Could play a key role in the communication between the regulatory and the substrate sites" evidence="9">
    <location>
        <position position="96"/>
    </location>
</feature>
<evidence type="ECO:0000259" key="12">
    <source>
        <dbReference type="Pfam" id="PF24894"/>
    </source>
</evidence>
<feature type="domain" description="Nucleotidyl transferase" evidence="11">
    <location>
        <begin position="5"/>
        <end position="256"/>
    </location>
</feature>
<dbReference type="CDD" id="cd04651">
    <property type="entry name" value="LbH_G1P_AT_C"/>
    <property type="match status" value="1"/>
</dbReference>
<comment type="function">
    <text evidence="9">Involved in the biosynthesis of ADP-glucose, a building block required for the elongation reactions to produce glycogen. Catalyzes the reaction between ATP and alpha-D-glucose 1-phosphate (G1P) to produce pyrophosphate and ADP-Glc.</text>
</comment>
<keyword evidence="3 9" id="KW-0808">Transferase</keyword>
<dbReference type="InterPro" id="IPR029044">
    <property type="entry name" value="Nucleotide-diphossugar_trans"/>
</dbReference>
<dbReference type="Pfam" id="PF24894">
    <property type="entry name" value="Hexapep_GlmU"/>
    <property type="match status" value="1"/>
</dbReference>
<dbReference type="HAMAP" id="MF_00624">
    <property type="entry name" value="GlgC"/>
    <property type="match status" value="1"/>
</dbReference>